<evidence type="ECO:0000313" key="3">
    <source>
        <dbReference type="Proteomes" id="UP000603453"/>
    </source>
</evidence>
<proteinExistence type="predicted"/>
<reference evidence="2" key="1">
    <citation type="submission" date="2020-12" db="EMBL/GenBank/DDBJ databases">
        <title>Metabolic potential, ecology and presence of endohyphal bacteria is reflected in genomic diversity of Mucoromycotina.</title>
        <authorList>
            <person name="Muszewska A."/>
            <person name="Okrasinska A."/>
            <person name="Steczkiewicz K."/>
            <person name="Drgas O."/>
            <person name="Orlowska M."/>
            <person name="Perlinska-Lenart U."/>
            <person name="Aleksandrzak-Piekarczyk T."/>
            <person name="Szatraj K."/>
            <person name="Zielenkiewicz U."/>
            <person name="Pilsyk S."/>
            <person name="Malc E."/>
            <person name="Mieczkowski P."/>
            <person name="Kruszewska J.S."/>
            <person name="Biernat P."/>
            <person name="Pawlowska J."/>
        </authorList>
    </citation>
    <scope>NUCLEOTIDE SEQUENCE</scope>
    <source>
        <strain evidence="2">WA0000017839</strain>
    </source>
</reference>
<name>A0A8H7QHJ5_9FUNG</name>
<comment type="caution">
    <text evidence="2">The sequence shown here is derived from an EMBL/GenBank/DDBJ whole genome shotgun (WGS) entry which is preliminary data.</text>
</comment>
<dbReference type="PANTHER" id="PTHR46579">
    <property type="entry name" value="F5/8 TYPE C DOMAIN-CONTAINING PROTEIN-RELATED"/>
    <property type="match status" value="1"/>
</dbReference>
<organism evidence="2 3">
    <name type="scientific">Mucor saturninus</name>
    <dbReference type="NCBI Taxonomy" id="64648"/>
    <lineage>
        <taxon>Eukaryota</taxon>
        <taxon>Fungi</taxon>
        <taxon>Fungi incertae sedis</taxon>
        <taxon>Mucoromycota</taxon>
        <taxon>Mucoromycotina</taxon>
        <taxon>Mucoromycetes</taxon>
        <taxon>Mucorales</taxon>
        <taxon>Mucorineae</taxon>
        <taxon>Mucoraceae</taxon>
        <taxon>Mucor</taxon>
    </lineage>
</organism>
<keyword evidence="3" id="KW-1185">Reference proteome</keyword>
<gene>
    <name evidence="2" type="ORF">INT47_009690</name>
</gene>
<dbReference type="Pfam" id="PF02992">
    <property type="entry name" value="Transposase_21"/>
    <property type="match status" value="1"/>
</dbReference>
<evidence type="ECO:0000256" key="1">
    <source>
        <dbReference type="SAM" id="MobiDB-lite"/>
    </source>
</evidence>
<sequence length="918" mass="103792">MSSYSNNQVECKCAICSSNSRGFVMVSTQTYRRHITNDIVRSFQARSSSSLMVNENDMEIDIEVNDAEENVEFESEDADDNELNGSNDSEDEVEELEEQFETSMPADPLHAFVAAFAAFFISKYVVNSGGSILIKFLNEVLSHFGQSFRLPSSLSGLNSMAGMTALSKSIQRFVACGDCHKTYLESEGVPQCCDFERLSGNTCGSQLFQAPPKNTSLPNKVYMYSPIISALSVLFRRPGFEESINHWRARHQVPGMMFDIYDGAKWSELKDGNDRQFVDHERSLMLTMNIDWFQPFDGVTYSCGAIYLSVNNLPRAERYKKENVLLVGLMPGPKEAKTSEINHYLRPLVAELKSLYVGVVMPTAQCPSGALVRAALLLVACDIPAARKTCGFTSHASTNACHKCNRQFSRLPGNGGVDYSGFVFSEWVARTDQENRRDAVAWKNASSEVERKRMEKENGVRWSELHDLEYFNAVECTIIDPMHNLFLGTAKRMMEKWRSTGLITNRDLAAMQQDSEKMVLPPDYTPLRKKIGKDFPFMKADEWKSWCLVYSPVLLRGRLPDVHLGNWISFVNACQYLVKPSISMVELEEAHSSLEAFCRQCQVLYDAQLISPNMHLHLHLQDTVSNFGPVYGYWLFSFERFNGILKNFSTNQRDGFEATYMKRYHQDAYKGDLLRILAPVLVPSHANILAELTAITATTATTISTLPFDLNAFLAAAETDFDIVKGNEPLPPSALPLALKEEVSMKESEYQYLLEYYREVYDNEQLVHYRQASPSQTIVNNRIQKFPSINLLGQVYKGSNGTMQRGSFIQALFKTSNDQYTNAYTGQIQYLFVNTATNSFAGQSSRHVFAYVRWYREANLQPRSDEGVEVNELEFEPSSLQNILPVHRILLSVAIGEHIGDGGRVMMCVVPLLRKIYI</sequence>
<accession>A0A8H7QHJ5</accession>
<evidence type="ECO:0000313" key="2">
    <source>
        <dbReference type="EMBL" id="KAG2191596.1"/>
    </source>
</evidence>
<feature type="region of interest" description="Disordered" evidence="1">
    <location>
        <begin position="72"/>
        <end position="92"/>
    </location>
</feature>
<dbReference type="PANTHER" id="PTHR46579:SF2">
    <property type="entry name" value="C2H2-TYPE DOMAIN-CONTAINING PROTEIN"/>
    <property type="match status" value="1"/>
</dbReference>
<evidence type="ECO:0008006" key="4">
    <source>
        <dbReference type="Google" id="ProtNLM"/>
    </source>
</evidence>
<dbReference type="Proteomes" id="UP000603453">
    <property type="component" value="Unassembled WGS sequence"/>
</dbReference>
<dbReference type="EMBL" id="JAEPRD010000381">
    <property type="protein sequence ID" value="KAG2191596.1"/>
    <property type="molecule type" value="Genomic_DNA"/>
</dbReference>
<dbReference type="AlphaFoldDB" id="A0A8H7QHJ5"/>
<dbReference type="InterPro" id="IPR004242">
    <property type="entry name" value="Transposase_21"/>
</dbReference>
<protein>
    <recommendedName>
        <fullName evidence="4">Transposase domain-containing protein</fullName>
    </recommendedName>
</protein>
<dbReference type="OrthoDB" id="3039677at2759"/>